<dbReference type="AlphaFoldDB" id="A0A7T7KJT6"/>
<evidence type="ECO:0000313" key="2">
    <source>
        <dbReference type="Proteomes" id="UP000596083"/>
    </source>
</evidence>
<dbReference type="KEGG" id="mlut:JET14_11550"/>
<gene>
    <name evidence="1" type="ORF">JET14_11550</name>
</gene>
<name>A0A7T7KJT6_9HYPH</name>
<reference evidence="1 2" key="1">
    <citation type="submission" date="2020-12" db="EMBL/GenBank/DDBJ databases">
        <authorList>
            <person name="Zheng R.K."/>
            <person name="Sun C.M."/>
        </authorList>
    </citation>
    <scope>NUCLEOTIDE SEQUENCE [LARGE SCALE GENOMIC DNA]</scope>
    <source>
        <strain evidence="1 2">ZRK001</strain>
    </source>
</reference>
<accession>A0A7T7KJT6</accession>
<dbReference type="RefSeq" id="WP_200333676.1">
    <property type="nucleotide sequence ID" value="NZ_CP066786.1"/>
</dbReference>
<protein>
    <submittedName>
        <fullName evidence="1">Uncharacterized protein</fullName>
    </submittedName>
</protein>
<dbReference type="EMBL" id="CP066786">
    <property type="protein sequence ID" value="QQM28982.1"/>
    <property type="molecule type" value="Genomic_DNA"/>
</dbReference>
<sequence>MTRPPPLLPPSMAQLYRSRAQSLYDALQDEDKGKSTEAADIIKTPVDGKVGIDVRGDLSGIFTLSAQTKTPPVGRGHRK</sequence>
<proteinExistence type="predicted"/>
<evidence type="ECO:0000313" key="1">
    <source>
        <dbReference type="EMBL" id="QQM28982.1"/>
    </source>
</evidence>
<organism evidence="1 2">
    <name type="scientific">Martelella lutilitoris</name>
    <dbReference type="NCBI Taxonomy" id="2583532"/>
    <lineage>
        <taxon>Bacteria</taxon>
        <taxon>Pseudomonadati</taxon>
        <taxon>Pseudomonadota</taxon>
        <taxon>Alphaproteobacteria</taxon>
        <taxon>Hyphomicrobiales</taxon>
        <taxon>Aurantimonadaceae</taxon>
        <taxon>Martelella</taxon>
    </lineage>
</organism>
<dbReference type="Proteomes" id="UP000596083">
    <property type="component" value="Chromosome"/>
</dbReference>